<keyword evidence="5" id="KW-0408">Iron</keyword>
<dbReference type="eggNOG" id="arCOG01502">
    <property type="taxonomic scope" value="Archaea"/>
</dbReference>
<reference evidence="8 9" key="1">
    <citation type="journal article" date="2010" name="Appl. Environ. Microbiol.">
        <title>The genome sequence of the crenarchaeon Acidilobus saccharovorans supports a new order, Acidilobales, and suggests an important ecological role in terrestrial acidic hot springs.</title>
        <authorList>
            <person name="Mardanov A.V."/>
            <person name="Svetlitchnyi V.A."/>
            <person name="Beletsky A.V."/>
            <person name="Prokofeva M.I."/>
            <person name="Bonch-Osmolovskaya E.A."/>
            <person name="Ravin N.V."/>
            <person name="Skryabin K.G."/>
        </authorList>
    </citation>
    <scope>NUCLEOTIDE SEQUENCE [LARGE SCALE GENOMIC DNA]</scope>
    <source>
        <strain evidence="9">DSM 16705 / JCM 18335 / VKM B-2471 / 345-15</strain>
    </source>
</reference>
<dbReference type="EMBL" id="CP001742">
    <property type="protein sequence ID" value="ADL19701.1"/>
    <property type="molecule type" value="Genomic_DNA"/>
</dbReference>
<dbReference type="KEGG" id="asc:ASAC_1296"/>
<evidence type="ECO:0000256" key="6">
    <source>
        <dbReference type="ARBA" id="ARBA00023014"/>
    </source>
</evidence>
<evidence type="ECO:0000256" key="2">
    <source>
        <dbReference type="ARBA" id="ARBA00022485"/>
    </source>
</evidence>
<keyword evidence="2" id="KW-0004">4Fe-4S</keyword>
<dbReference type="GO" id="GO:0046872">
    <property type="term" value="F:metal ion binding"/>
    <property type="evidence" value="ECO:0007669"/>
    <property type="project" value="UniProtKB-KW"/>
</dbReference>
<gene>
    <name evidence="8" type="ordered locus">ASAC_1296</name>
</gene>
<feature type="domain" description="4Fe-4S ferredoxin-type" evidence="7">
    <location>
        <begin position="46"/>
        <end position="78"/>
    </location>
</feature>
<keyword evidence="9" id="KW-1185">Reference proteome</keyword>
<dbReference type="CDD" id="cd10550">
    <property type="entry name" value="DMSOR_beta_like"/>
    <property type="match status" value="1"/>
</dbReference>
<organism evidence="8 9">
    <name type="scientific">Acidilobus saccharovorans (strain DSM 16705 / JCM 18335 / VKM B-2471 / 345-15)</name>
    <dbReference type="NCBI Taxonomy" id="666510"/>
    <lineage>
        <taxon>Archaea</taxon>
        <taxon>Thermoproteota</taxon>
        <taxon>Thermoprotei</taxon>
        <taxon>Acidilobales</taxon>
        <taxon>Acidilobaceae</taxon>
        <taxon>Acidilobus</taxon>
    </lineage>
</organism>
<dbReference type="PROSITE" id="PS51379">
    <property type="entry name" value="4FE4S_FER_2"/>
    <property type="match status" value="3"/>
</dbReference>
<dbReference type="Proteomes" id="UP000000346">
    <property type="component" value="Chromosome"/>
</dbReference>
<evidence type="ECO:0000313" key="8">
    <source>
        <dbReference type="EMBL" id="ADL19701.1"/>
    </source>
</evidence>
<dbReference type="InterPro" id="IPR017896">
    <property type="entry name" value="4Fe4S_Fe-S-bd"/>
</dbReference>
<evidence type="ECO:0000256" key="3">
    <source>
        <dbReference type="ARBA" id="ARBA00022723"/>
    </source>
</evidence>
<dbReference type="GO" id="GO:0016491">
    <property type="term" value="F:oxidoreductase activity"/>
    <property type="evidence" value="ECO:0007669"/>
    <property type="project" value="UniProtKB-ARBA"/>
</dbReference>
<dbReference type="OrthoDB" id="2837at2157"/>
<protein>
    <submittedName>
        <fullName evidence="8">Electron transport protein, containing 4Fe-4S binding domain protein</fullName>
    </submittedName>
</protein>
<evidence type="ECO:0000259" key="7">
    <source>
        <dbReference type="PROSITE" id="PS51379"/>
    </source>
</evidence>
<accession>D9Q313</accession>
<dbReference type="SUPFAM" id="SSF54862">
    <property type="entry name" value="4Fe-4S ferredoxins"/>
    <property type="match status" value="1"/>
</dbReference>
<proteinExistence type="predicted"/>
<feature type="domain" description="4Fe-4S ferredoxin-type" evidence="7">
    <location>
        <begin position="6"/>
        <end position="35"/>
    </location>
</feature>
<evidence type="ECO:0000256" key="5">
    <source>
        <dbReference type="ARBA" id="ARBA00023004"/>
    </source>
</evidence>
<dbReference type="InterPro" id="IPR017900">
    <property type="entry name" value="4Fe4S_Fe_S_CS"/>
</dbReference>
<dbReference type="GO" id="GO:0051539">
    <property type="term" value="F:4 iron, 4 sulfur cluster binding"/>
    <property type="evidence" value="ECO:0007669"/>
    <property type="project" value="UniProtKB-KW"/>
</dbReference>
<evidence type="ECO:0000256" key="4">
    <source>
        <dbReference type="ARBA" id="ARBA00022982"/>
    </source>
</evidence>
<keyword evidence="4" id="KW-0249">Electron transport</keyword>
<dbReference type="RefSeq" id="WP_013267213.1">
    <property type="nucleotide sequence ID" value="NC_014374.1"/>
</dbReference>
<dbReference type="STRING" id="666510.ASAC_1296"/>
<dbReference type="PANTHER" id="PTHR42859:SF10">
    <property type="entry name" value="DIMETHYLSULFOXIDE REDUCTASE CHAIN B"/>
    <property type="match status" value="1"/>
</dbReference>
<evidence type="ECO:0000256" key="1">
    <source>
        <dbReference type="ARBA" id="ARBA00022448"/>
    </source>
</evidence>
<sequence length="172" mass="18739">MESKGIHVVVDPSKCVGCNICELWCSYEHEGVFSRSLSRISVITYERLGFDYPVVCQQCEPAPCVELCPTGALSKGKLGEVNLDKGKCIGCRVCSEVCPYGAARMEPREARYPLICDLCGGEPMCVARCPTNALSLSKVTNVKVKPRNAAEAFAISELRKLADEWGVDVDEA</sequence>
<dbReference type="PROSITE" id="PS00198">
    <property type="entry name" value="4FE4S_FER_1"/>
    <property type="match status" value="1"/>
</dbReference>
<dbReference type="Pfam" id="PF13247">
    <property type="entry name" value="Fer4_11"/>
    <property type="match status" value="1"/>
</dbReference>
<dbReference type="HOGENOM" id="CLU_043374_3_2_2"/>
<dbReference type="GeneID" id="9499551"/>
<dbReference type="Gene3D" id="3.30.70.20">
    <property type="match status" value="2"/>
</dbReference>
<dbReference type="PANTHER" id="PTHR42859">
    <property type="entry name" value="OXIDOREDUCTASE"/>
    <property type="match status" value="1"/>
</dbReference>
<feature type="domain" description="4Fe-4S ferredoxin-type" evidence="7">
    <location>
        <begin position="79"/>
        <end position="108"/>
    </location>
</feature>
<name>D9Q313_ACIS3</name>
<dbReference type="InterPro" id="IPR050294">
    <property type="entry name" value="RnfB_subfamily"/>
</dbReference>
<dbReference type="AlphaFoldDB" id="D9Q313"/>
<keyword evidence="6" id="KW-0411">Iron-sulfur</keyword>
<keyword evidence="1" id="KW-0813">Transport</keyword>
<dbReference type="InParanoid" id="D9Q313"/>
<keyword evidence="3" id="KW-0479">Metal-binding</keyword>
<evidence type="ECO:0000313" key="9">
    <source>
        <dbReference type="Proteomes" id="UP000000346"/>
    </source>
</evidence>